<comment type="caution">
    <text evidence="1">The sequence shown here is derived from an EMBL/GenBank/DDBJ whole genome shotgun (WGS) entry which is preliminary data.</text>
</comment>
<dbReference type="AlphaFoldDB" id="A0A7V2F5R3"/>
<dbReference type="EMBL" id="DSGB01000002">
    <property type="protein sequence ID" value="HER95198.1"/>
    <property type="molecule type" value="Genomic_DNA"/>
</dbReference>
<reference evidence="1" key="1">
    <citation type="journal article" date="2020" name="mSystems">
        <title>Genome- and Community-Level Interaction Insights into Carbon Utilization and Element Cycling Functions of Hydrothermarchaeota in Hydrothermal Sediment.</title>
        <authorList>
            <person name="Zhou Z."/>
            <person name="Liu Y."/>
            <person name="Xu W."/>
            <person name="Pan J."/>
            <person name="Luo Z.H."/>
            <person name="Li M."/>
        </authorList>
    </citation>
    <scope>NUCLEOTIDE SEQUENCE [LARGE SCALE GENOMIC DNA]</scope>
    <source>
        <strain evidence="1">SpSt-143</strain>
    </source>
</reference>
<proteinExistence type="predicted"/>
<protein>
    <submittedName>
        <fullName evidence="1">DUF4835 family protein</fullName>
    </submittedName>
</protein>
<gene>
    <name evidence="1" type="ORF">ENO59_01555</name>
</gene>
<organism evidence="1">
    <name type="scientific">Rhodothermus marinus</name>
    <name type="common">Rhodothermus obamensis</name>
    <dbReference type="NCBI Taxonomy" id="29549"/>
    <lineage>
        <taxon>Bacteria</taxon>
        <taxon>Pseudomonadati</taxon>
        <taxon>Rhodothermota</taxon>
        <taxon>Rhodothermia</taxon>
        <taxon>Rhodothermales</taxon>
        <taxon>Rhodothermaceae</taxon>
        <taxon>Rhodothermus</taxon>
    </lineage>
</organism>
<dbReference type="Pfam" id="PF16119">
    <property type="entry name" value="DUF4835"/>
    <property type="match status" value="1"/>
</dbReference>
<name>A0A7V2F5R3_RHOMR</name>
<evidence type="ECO:0000313" key="1">
    <source>
        <dbReference type="EMBL" id="HER95198.1"/>
    </source>
</evidence>
<dbReference type="InterPro" id="IPR032274">
    <property type="entry name" value="DUF4835"/>
</dbReference>
<accession>A0A7V2F5R3</accession>
<sequence>MAWMRLYQWIGMWLLLLGIASVTGVRAQELNCTVSVNYQKLQGSQYNYLRELEDQIRRYLNERRWTDDAFQDIERVDCTLQVFFEEAVTLTRFRARLVLATRRPIYGTLQYTTVLQLSDPNWEFEYPQGTPLIYNPERFDPLSSVLDFYALVMLGYDYDTFSELGGTPLFERARRIADLAQTAANSGWNPIGDDRSRVALITQLLDPRYRPLRQAYFQYHFNGLDHFLQDPDQARAAILETLRTIERLNQELARSYMMDLFFAAKYQELAAVFLGSRFQQEAFVLLSNLDPAHLSEYNKLAQ</sequence>